<evidence type="ECO:0000256" key="5">
    <source>
        <dbReference type="SAM" id="MobiDB-lite"/>
    </source>
</evidence>
<keyword evidence="4" id="KW-0325">Glycoprotein</keyword>
<evidence type="ECO:0000256" key="2">
    <source>
        <dbReference type="ARBA" id="ARBA00022737"/>
    </source>
</evidence>
<accession>A0ABU0IN95</accession>
<evidence type="ECO:0000313" key="7">
    <source>
        <dbReference type="Proteomes" id="UP001228905"/>
    </source>
</evidence>
<evidence type="ECO:0000313" key="6">
    <source>
        <dbReference type="EMBL" id="MDQ0463476.1"/>
    </source>
</evidence>
<dbReference type="InterPro" id="IPR013517">
    <property type="entry name" value="FG-GAP"/>
</dbReference>
<dbReference type="PROSITE" id="PS51470">
    <property type="entry name" value="FG_GAP"/>
    <property type="match status" value="1"/>
</dbReference>
<dbReference type="InterPro" id="IPR001343">
    <property type="entry name" value="Hemolysn_Ca-bd"/>
</dbReference>
<protein>
    <submittedName>
        <fullName evidence="6">Ca2+-binding RTX toxin-like protein</fullName>
    </submittedName>
</protein>
<dbReference type="PROSITE" id="PS00330">
    <property type="entry name" value="HEMOLYSIN_CALCIUM"/>
    <property type="match status" value="8"/>
</dbReference>
<dbReference type="InterPro" id="IPR013519">
    <property type="entry name" value="Int_alpha_beta-p"/>
</dbReference>
<dbReference type="InterPro" id="IPR011049">
    <property type="entry name" value="Serralysin-like_metalloprot_C"/>
</dbReference>
<dbReference type="EMBL" id="JAUSVS010000002">
    <property type="protein sequence ID" value="MDQ0463476.1"/>
    <property type="molecule type" value="Genomic_DNA"/>
</dbReference>
<dbReference type="RefSeq" id="WP_307347431.1">
    <property type="nucleotide sequence ID" value="NZ_JAUSVS010000002.1"/>
</dbReference>
<dbReference type="InterPro" id="IPR018511">
    <property type="entry name" value="Hemolysin-typ_Ca-bd_CS"/>
</dbReference>
<dbReference type="Proteomes" id="UP001228905">
    <property type="component" value="Unassembled WGS sequence"/>
</dbReference>
<reference evidence="6 7" key="1">
    <citation type="submission" date="2023-07" db="EMBL/GenBank/DDBJ databases">
        <title>Genomic Encyclopedia of Type Strains, Phase IV (KMG-IV): sequencing the most valuable type-strain genomes for metagenomic binning, comparative biology and taxonomic classification.</title>
        <authorList>
            <person name="Goeker M."/>
        </authorList>
    </citation>
    <scope>NUCLEOTIDE SEQUENCE [LARGE SCALE GENOMIC DNA]</scope>
    <source>
        <strain evidence="6 7">DSM 18695</strain>
    </source>
</reference>
<keyword evidence="7" id="KW-1185">Reference proteome</keyword>
<dbReference type="PRINTS" id="PR01185">
    <property type="entry name" value="INTEGRINA"/>
</dbReference>
<dbReference type="PANTHER" id="PTHR23221">
    <property type="entry name" value="GLYCOSYLPHOSPHATIDYLINOSITOL PHOSPHOLIPASE D"/>
    <property type="match status" value="1"/>
</dbReference>
<name>A0ABU0IN95_9CAUL</name>
<feature type="region of interest" description="Disordered" evidence="5">
    <location>
        <begin position="663"/>
        <end position="700"/>
    </location>
</feature>
<dbReference type="Pfam" id="PF01839">
    <property type="entry name" value="FG-GAP"/>
    <property type="match status" value="4"/>
</dbReference>
<evidence type="ECO:0000256" key="4">
    <source>
        <dbReference type="ARBA" id="ARBA00023180"/>
    </source>
</evidence>
<dbReference type="SUPFAM" id="SSF51120">
    <property type="entry name" value="beta-Roll"/>
    <property type="match status" value="4"/>
</dbReference>
<dbReference type="Pfam" id="PF00353">
    <property type="entry name" value="HemolysinCabind"/>
    <property type="match status" value="6"/>
</dbReference>
<dbReference type="InterPro" id="IPR000413">
    <property type="entry name" value="Integrin_alpha"/>
</dbReference>
<keyword evidence="3" id="KW-0378">Hydrolase</keyword>
<dbReference type="InterPro" id="IPR028994">
    <property type="entry name" value="Integrin_alpha_N"/>
</dbReference>
<dbReference type="PANTHER" id="PTHR23221:SF7">
    <property type="entry name" value="PHOSPHATIDYLINOSITOL-GLYCAN-SPECIFIC PHOSPHOLIPASE D"/>
    <property type="match status" value="1"/>
</dbReference>
<dbReference type="Gene3D" id="2.130.10.130">
    <property type="entry name" value="Integrin alpha, N-terminal"/>
    <property type="match status" value="3"/>
</dbReference>
<dbReference type="PRINTS" id="PR00313">
    <property type="entry name" value="CABNDNGRPT"/>
</dbReference>
<evidence type="ECO:0000256" key="3">
    <source>
        <dbReference type="ARBA" id="ARBA00022801"/>
    </source>
</evidence>
<gene>
    <name evidence="6" type="ORF">QO010_001247</name>
</gene>
<proteinExistence type="predicted"/>
<organism evidence="6 7">
    <name type="scientific">Caulobacter ginsengisoli</name>
    <dbReference type="NCBI Taxonomy" id="400775"/>
    <lineage>
        <taxon>Bacteria</taxon>
        <taxon>Pseudomonadati</taxon>
        <taxon>Pseudomonadota</taxon>
        <taxon>Alphaproteobacteria</taxon>
        <taxon>Caulobacterales</taxon>
        <taxon>Caulobacteraceae</taxon>
        <taxon>Caulobacter</taxon>
    </lineage>
</organism>
<evidence type="ECO:0000256" key="1">
    <source>
        <dbReference type="ARBA" id="ARBA00022729"/>
    </source>
</evidence>
<dbReference type="Gene3D" id="2.150.10.10">
    <property type="entry name" value="Serralysin-like metalloprotease, C-terminal"/>
    <property type="match status" value="4"/>
</dbReference>
<keyword evidence="2" id="KW-0677">Repeat</keyword>
<keyword evidence="1" id="KW-0732">Signal</keyword>
<comment type="caution">
    <text evidence="6">The sequence shown here is derived from an EMBL/GenBank/DDBJ whole genome shotgun (WGS) entry which is preliminary data.</text>
</comment>
<sequence>MADFPAEITFADGDGVSGFLIDGAAAGDTFGYSVTAAGDLNGDGIDDFVIGAPTADVPDGSPGAAYVVFGTAGGFPASFSVSSLDGTNGFKISGEIPGDDLAATFGHGDFNGDGIDDLAIGAIGADPHGSFSGAVYIVFGKDTAQAGDFSANLDLSTLTGPNGFQINGVSTNDQAGRWLSSAGDINGDGVDDVLIGTNKTTAYVVFGRDTGVSGDFAASLDLSSLNGTNGFQITNATAASSASAVSRAGDVNGDGIDDLIVGDASADVNGTNSGAAYVLYGKDTSVSGAFAASIAASSITGSTGFTIRGPAASAAAGFAVGAAGDVNGDGIDDVIVSALDASQAGKVYVVFGQSGGFASGFDLSTIDGTNGFRIDGQLNRGLGRFAQGAGDINGDGVDDIVISERALSSNNAGYVVFGRNTAAEGDFAAAISITDLDGSNGFRVEAVSASGFFGSQIIGGGGDFNDDGIDDLLFGGMHDGANGQALIYYGHVAGQTWSGTIGIDAHDGGASADTLNGLAGDDTLNGLGGADHLNGADGADFLYGGTGVDTLDGGNNGDWLDGGTGADAMTGGAGDDSYIVDDFGDTTVEVGGEGSDVVYATVTWMLGSNIEKLILDGSGDIDGTGNSAANTIIGNSGVNTISGGDGDDLIKAGGGADTVLGDLGNDQLLGQDGDDRLSGGDGADRLDGGNGEDSLTGGIGNDVLDGGAGIDSLNGGTGADQLNGGSENDTLIGDDGNDVLNGGLGADTMVGGLGDDSFYVDDAGDLIGEVVGQGTDTVRATATFTLAANVENLIQDGSGNIDATGNSLANALTGNGGANSLDGGAGDDVIKAGLGADTLIGGTGNDILVGGGGLDTFVVTQASIRTSGAIEVDTVNDLIAGQGDRLDLSAIDADISTGGDDAFHLVGGFTHHAGEMTLSFAAGVTTLQLDVNGDGRADYRMTIAGNVTGDSGGWLL</sequence>
<feature type="compositionally biased region" description="Basic and acidic residues" evidence="5">
    <location>
        <begin position="673"/>
        <end position="687"/>
    </location>
</feature>
<dbReference type="SMART" id="SM00191">
    <property type="entry name" value="Int_alpha"/>
    <property type="match status" value="7"/>
</dbReference>
<feature type="region of interest" description="Disordered" evidence="5">
    <location>
        <begin position="715"/>
        <end position="734"/>
    </location>
</feature>
<dbReference type="SUPFAM" id="SSF69318">
    <property type="entry name" value="Integrin alpha N-terminal domain"/>
    <property type="match status" value="2"/>
</dbReference>